<dbReference type="Pfam" id="PF06541">
    <property type="entry name" value="ABC_trans_CmpB"/>
    <property type="match status" value="1"/>
</dbReference>
<dbReference type="EMBL" id="QTJW01000007">
    <property type="protein sequence ID" value="RGD70440.1"/>
    <property type="molecule type" value="Genomic_DNA"/>
</dbReference>
<reference evidence="4 5" key="1">
    <citation type="submission" date="2018-08" db="EMBL/GenBank/DDBJ databases">
        <title>A genome reference for cultivated species of the human gut microbiota.</title>
        <authorList>
            <person name="Zou Y."/>
            <person name="Xue W."/>
            <person name="Luo G."/>
        </authorList>
    </citation>
    <scope>NUCLEOTIDE SEQUENCE [LARGE SCALE GENOMIC DNA]</scope>
    <source>
        <strain evidence="2 4">AF19-13AC</strain>
        <strain evidence="3 5">TM09-12</strain>
    </source>
</reference>
<evidence type="ECO:0000256" key="1">
    <source>
        <dbReference type="SAM" id="Phobius"/>
    </source>
</evidence>
<dbReference type="OrthoDB" id="9784844at2"/>
<dbReference type="EMBL" id="QSON01000008">
    <property type="protein sequence ID" value="RGJ01971.1"/>
    <property type="molecule type" value="Genomic_DNA"/>
</dbReference>
<name>A0A374P6C7_9FIRM</name>
<feature type="transmembrane region" description="Helical" evidence="1">
    <location>
        <begin position="132"/>
        <end position="156"/>
    </location>
</feature>
<proteinExistence type="predicted"/>
<gene>
    <name evidence="2" type="ORF">DWX31_12265</name>
    <name evidence="3" type="ORF">DXD79_17425</name>
</gene>
<accession>A0A374P6C7</accession>
<keyword evidence="1" id="KW-0472">Membrane</keyword>
<feature type="transmembrane region" description="Helical" evidence="1">
    <location>
        <begin position="89"/>
        <end position="112"/>
    </location>
</feature>
<dbReference type="InterPro" id="IPR010540">
    <property type="entry name" value="CmpB_TMEM229"/>
</dbReference>
<evidence type="ECO:0000313" key="5">
    <source>
        <dbReference type="Proteomes" id="UP000263014"/>
    </source>
</evidence>
<feature type="transmembrane region" description="Helical" evidence="1">
    <location>
        <begin position="168"/>
        <end position="187"/>
    </location>
</feature>
<protein>
    <recommendedName>
        <fullName evidence="6">ABC transporter permease</fullName>
    </recommendedName>
</protein>
<evidence type="ECO:0000313" key="4">
    <source>
        <dbReference type="Proteomes" id="UP000261023"/>
    </source>
</evidence>
<dbReference type="Proteomes" id="UP000263014">
    <property type="component" value="Unassembled WGS sequence"/>
</dbReference>
<dbReference type="Proteomes" id="UP000261023">
    <property type="component" value="Unassembled WGS sequence"/>
</dbReference>
<evidence type="ECO:0008006" key="6">
    <source>
        <dbReference type="Google" id="ProtNLM"/>
    </source>
</evidence>
<evidence type="ECO:0000313" key="3">
    <source>
        <dbReference type="EMBL" id="RGJ01971.1"/>
    </source>
</evidence>
<dbReference type="RefSeq" id="WP_029466839.1">
    <property type="nucleotide sequence ID" value="NZ_QSON01000008.1"/>
</dbReference>
<organism evidence="3 5">
    <name type="scientific">Hungatella hathewayi</name>
    <dbReference type="NCBI Taxonomy" id="154046"/>
    <lineage>
        <taxon>Bacteria</taxon>
        <taxon>Bacillati</taxon>
        <taxon>Bacillota</taxon>
        <taxon>Clostridia</taxon>
        <taxon>Lachnospirales</taxon>
        <taxon>Lachnospiraceae</taxon>
        <taxon>Hungatella</taxon>
    </lineage>
</organism>
<sequence>MIIHRRKTGPVSKSDDRLTLMLLFYIAAVCGWLWEVLVYWGTSGFAGSLTELLVFYRGVLHGPWAPIYGTGGILLVLLYRAVQERKGYFFIAAMAVCTVVEYGTSWILEVFFHARWWDYSGQFLNLHGRICFVSIVGFSLIGLWAVQAVVPVCAGWIQKLTYETRKRLCLLVSLLFFLDVIVSVYKLSIS</sequence>
<keyword evidence="1" id="KW-1133">Transmembrane helix</keyword>
<dbReference type="AlphaFoldDB" id="A0A374P6C7"/>
<feature type="transmembrane region" description="Helical" evidence="1">
    <location>
        <begin position="20"/>
        <end position="42"/>
    </location>
</feature>
<evidence type="ECO:0000313" key="2">
    <source>
        <dbReference type="EMBL" id="RGD70440.1"/>
    </source>
</evidence>
<comment type="caution">
    <text evidence="3">The sequence shown here is derived from an EMBL/GenBank/DDBJ whole genome shotgun (WGS) entry which is preliminary data.</text>
</comment>
<feature type="transmembrane region" description="Helical" evidence="1">
    <location>
        <begin position="62"/>
        <end position="82"/>
    </location>
</feature>
<keyword evidence="1" id="KW-0812">Transmembrane</keyword>